<evidence type="ECO:0000256" key="7">
    <source>
        <dbReference type="ARBA" id="ARBA00023316"/>
    </source>
</evidence>
<evidence type="ECO:0000256" key="6">
    <source>
        <dbReference type="ARBA" id="ARBA00022984"/>
    </source>
</evidence>
<comment type="pathway">
    <text evidence="1 9">Cell wall biogenesis; peptidoglycan biosynthesis.</text>
</comment>
<feature type="active site" description="Proton donor/acceptor" evidence="9">
    <location>
        <position position="112"/>
    </location>
</feature>
<dbReference type="GO" id="GO:0016740">
    <property type="term" value="F:transferase activity"/>
    <property type="evidence" value="ECO:0007669"/>
    <property type="project" value="UniProtKB-KW"/>
</dbReference>
<keyword evidence="7 9" id="KW-0961">Cell wall biogenesis/degradation</keyword>
<evidence type="ECO:0000256" key="9">
    <source>
        <dbReference type="PROSITE-ProRule" id="PRU01373"/>
    </source>
</evidence>
<dbReference type="AlphaFoldDB" id="A0A1S2LV01"/>
<name>A0A1S2LV01_9BACI</name>
<dbReference type="InterPro" id="IPR038063">
    <property type="entry name" value="Transpep_catalytic_dom"/>
</dbReference>
<dbReference type="PANTHER" id="PTHR30582">
    <property type="entry name" value="L,D-TRANSPEPTIDASE"/>
    <property type="match status" value="1"/>
</dbReference>
<dbReference type="UniPathway" id="UPA00219"/>
<sequence length="171" mass="18918">MASKILLILMLSISPIWPLGENPLVGDPYIIINKLSNEMAFIVDGQVDTVYQVATGKTEELTPEGEFTIIVKAIDPYYRKKNIIGGAKENPLGTRWIGFDAKETDGRIYGIHGTNDPNSIGMYLTGGCVRMFNEEVEELFSKVPLGTKVYVTKTDQDFNSLGKQKGAILEQ</sequence>
<keyword evidence="12" id="KW-1185">Reference proteome</keyword>
<dbReference type="GO" id="GO:0071555">
    <property type="term" value="P:cell wall organization"/>
    <property type="evidence" value="ECO:0007669"/>
    <property type="project" value="UniProtKB-UniRule"/>
</dbReference>
<evidence type="ECO:0000256" key="1">
    <source>
        <dbReference type="ARBA" id="ARBA00004752"/>
    </source>
</evidence>
<evidence type="ECO:0000313" key="12">
    <source>
        <dbReference type="Proteomes" id="UP000180098"/>
    </source>
</evidence>
<evidence type="ECO:0000256" key="3">
    <source>
        <dbReference type="ARBA" id="ARBA00022679"/>
    </source>
</evidence>
<dbReference type="OrthoDB" id="9787225at2"/>
<dbReference type="Pfam" id="PF03734">
    <property type="entry name" value="YkuD"/>
    <property type="match status" value="1"/>
</dbReference>
<dbReference type="GO" id="GO:0071972">
    <property type="term" value="F:peptidoglycan L,D-transpeptidase activity"/>
    <property type="evidence" value="ECO:0007669"/>
    <property type="project" value="TreeGrafter"/>
</dbReference>
<keyword evidence="5 9" id="KW-0133">Cell shape</keyword>
<comment type="similarity">
    <text evidence="2">Belongs to the YkuD family.</text>
</comment>
<dbReference type="GO" id="GO:0008360">
    <property type="term" value="P:regulation of cell shape"/>
    <property type="evidence" value="ECO:0007669"/>
    <property type="project" value="UniProtKB-UniRule"/>
</dbReference>
<dbReference type="InterPro" id="IPR050979">
    <property type="entry name" value="LD-transpeptidase"/>
</dbReference>
<dbReference type="PANTHER" id="PTHR30582:SF4">
    <property type="entry name" value="L,D-TRANSPEPTIDASE YQJB-RELATED"/>
    <property type="match status" value="1"/>
</dbReference>
<feature type="active site" description="Nucleophile" evidence="9">
    <location>
        <position position="128"/>
    </location>
</feature>
<keyword evidence="6 9" id="KW-0573">Peptidoglycan synthesis</keyword>
<evidence type="ECO:0000313" key="11">
    <source>
        <dbReference type="EMBL" id="OIJ15993.1"/>
    </source>
</evidence>
<proteinExistence type="inferred from homology"/>
<evidence type="ECO:0000256" key="4">
    <source>
        <dbReference type="ARBA" id="ARBA00022801"/>
    </source>
</evidence>
<evidence type="ECO:0000259" key="10">
    <source>
        <dbReference type="PROSITE" id="PS52029"/>
    </source>
</evidence>
<accession>A0A1S2LV01</accession>
<dbReference type="GO" id="GO:0018104">
    <property type="term" value="P:peptidoglycan-protein cross-linking"/>
    <property type="evidence" value="ECO:0007669"/>
    <property type="project" value="TreeGrafter"/>
</dbReference>
<dbReference type="Proteomes" id="UP000180098">
    <property type="component" value="Unassembled WGS sequence"/>
</dbReference>
<dbReference type="InterPro" id="IPR005490">
    <property type="entry name" value="LD_TPept_cat_dom"/>
</dbReference>
<evidence type="ECO:0000256" key="8">
    <source>
        <dbReference type="ARBA" id="ARBA00060592"/>
    </source>
</evidence>
<comment type="caution">
    <text evidence="11">The sequence shown here is derived from an EMBL/GenBank/DDBJ whole genome shotgun (WGS) entry which is preliminary data.</text>
</comment>
<keyword evidence="3" id="KW-0808">Transferase</keyword>
<dbReference type="GO" id="GO:0005576">
    <property type="term" value="C:extracellular region"/>
    <property type="evidence" value="ECO:0007669"/>
    <property type="project" value="TreeGrafter"/>
</dbReference>
<dbReference type="EMBL" id="MLQQ01000001">
    <property type="protein sequence ID" value="OIJ15993.1"/>
    <property type="molecule type" value="Genomic_DNA"/>
</dbReference>
<keyword evidence="4" id="KW-0378">Hydrolase</keyword>
<dbReference type="SUPFAM" id="SSF141523">
    <property type="entry name" value="L,D-transpeptidase catalytic domain-like"/>
    <property type="match status" value="1"/>
</dbReference>
<feature type="domain" description="L,D-TPase catalytic" evidence="10">
    <location>
        <begin position="28"/>
        <end position="152"/>
    </location>
</feature>
<protein>
    <submittedName>
        <fullName evidence="11">L,D-transpeptidase</fullName>
    </submittedName>
</protein>
<dbReference type="PROSITE" id="PS52029">
    <property type="entry name" value="LD_TPASE"/>
    <property type="match status" value="1"/>
</dbReference>
<organism evidence="11 12">
    <name type="scientific">Anaerobacillus arseniciselenatis</name>
    <dbReference type="NCBI Taxonomy" id="85682"/>
    <lineage>
        <taxon>Bacteria</taxon>
        <taxon>Bacillati</taxon>
        <taxon>Bacillota</taxon>
        <taxon>Bacilli</taxon>
        <taxon>Bacillales</taxon>
        <taxon>Bacillaceae</taxon>
        <taxon>Anaerobacillus</taxon>
    </lineage>
</organism>
<reference evidence="11 12" key="1">
    <citation type="submission" date="2016-10" db="EMBL/GenBank/DDBJ databases">
        <title>Draft genome sequences of four alkaliphilic bacteria belonging to the Anaerobacillus genus.</title>
        <authorList>
            <person name="Bassil N.M."/>
            <person name="Lloyd J.R."/>
        </authorList>
    </citation>
    <scope>NUCLEOTIDE SEQUENCE [LARGE SCALE GENOMIC DNA]</scope>
    <source>
        <strain evidence="11 12">DSM 15340</strain>
    </source>
</reference>
<dbReference type="RefSeq" id="WP_071311918.1">
    <property type="nucleotide sequence ID" value="NZ_MLQQ01000001.1"/>
</dbReference>
<dbReference type="CDD" id="cd16913">
    <property type="entry name" value="YkuD_like"/>
    <property type="match status" value="1"/>
</dbReference>
<evidence type="ECO:0000256" key="2">
    <source>
        <dbReference type="ARBA" id="ARBA00005992"/>
    </source>
</evidence>
<evidence type="ECO:0000256" key="5">
    <source>
        <dbReference type="ARBA" id="ARBA00022960"/>
    </source>
</evidence>
<dbReference type="FunFam" id="2.40.440.10:FF:000003">
    <property type="entry name" value="L,D-transpeptidase YciB"/>
    <property type="match status" value="1"/>
</dbReference>
<gene>
    <name evidence="11" type="ORF">BKP35_03140</name>
</gene>
<dbReference type="Gene3D" id="2.40.440.10">
    <property type="entry name" value="L,D-transpeptidase catalytic domain-like"/>
    <property type="match status" value="1"/>
</dbReference>
<comment type="pathway">
    <text evidence="8">Glycan biosynthesis.</text>
</comment>